<protein>
    <submittedName>
        <fullName evidence="1">Uncharacterized protein</fullName>
    </submittedName>
</protein>
<dbReference type="EMBL" id="LAZR01017785">
    <property type="protein sequence ID" value="KKL98969.1"/>
    <property type="molecule type" value="Genomic_DNA"/>
</dbReference>
<accession>A0A0F9GJI0</accession>
<evidence type="ECO:0000313" key="1">
    <source>
        <dbReference type="EMBL" id="KKL98969.1"/>
    </source>
</evidence>
<feature type="non-terminal residue" evidence="1">
    <location>
        <position position="21"/>
    </location>
</feature>
<gene>
    <name evidence="1" type="ORF">LCGC14_1819050</name>
</gene>
<comment type="caution">
    <text evidence="1">The sequence shown here is derived from an EMBL/GenBank/DDBJ whole genome shotgun (WGS) entry which is preliminary data.</text>
</comment>
<reference evidence="1" key="1">
    <citation type="journal article" date="2015" name="Nature">
        <title>Complex archaea that bridge the gap between prokaryotes and eukaryotes.</title>
        <authorList>
            <person name="Spang A."/>
            <person name="Saw J.H."/>
            <person name="Jorgensen S.L."/>
            <person name="Zaremba-Niedzwiedzka K."/>
            <person name="Martijn J."/>
            <person name="Lind A.E."/>
            <person name="van Eijk R."/>
            <person name="Schleper C."/>
            <person name="Guy L."/>
            <person name="Ettema T.J."/>
        </authorList>
    </citation>
    <scope>NUCLEOTIDE SEQUENCE</scope>
</reference>
<organism evidence="1">
    <name type="scientific">marine sediment metagenome</name>
    <dbReference type="NCBI Taxonomy" id="412755"/>
    <lineage>
        <taxon>unclassified sequences</taxon>
        <taxon>metagenomes</taxon>
        <taxon>ecological metagenomes</taxon>
    </lineage>
</organism>
<dbReference type="AlphaFoldDB" id="A0A0F9GJI0"/>
<sequence length="21" mass="2546">MEKGYEELNIFNKTISRRGFL</sequence>
<name>A0A0F9GJI0_9ZZZZ</name>
<proteinExistence type="predicted"/>